<accession>A0AAZ3NYJ1</accession>
<dbReference type="InterPro" id="IPR002013">
    <property type="entry name" value="SAC_dom"/>
</dbReference>
<dbReference type="Pfam" id="PF02383">
    <property type="entry name" value="Syja_N"/>
    <property type="match status" value="1"/>
</dbReference>
<dbReference type="GO" id="GO:0005783">
    <property type="term" value="C:endoplasmic reticulum"/>
    <property type="evidence" value="ECO:0007669"/>
    <property type="project" value="TreeGrafter"/>
</dbReference>
<reference evidence="3" key="3">
    <citation type="submission" date="2025-09" db="UniProtKB">
        <authorList>
            <consortium name="Ensembl"/>
        </authorList>
    </citation>
    <scope>IDENTIFICATION</scope>
</reference>
<reference evidence="3" key="2">
    <citation type="submission" date="2025-08" db="UniProtKB">
        <authorList>
            <consortium name="Ensembl"/>
        </authorList>
    </citation>
    <scope>IDENTIFICATION</scope>
</reference>
<dbReference type="Proteomes" id="UP000694402">
    <property type="component" value="Unassembled WGS sequence"/>
</dbReference>
<reference evidence="4" key="1">
    <citation type="journal article" date="2018" name="PLoS ONE">
        <title>Chinook salmon (Oncorhynchus tshawytscha) genome and transcriptome.</title>
        <authorList>
            <person name="Christensen K.A."/>
            <person name="Leong J.S."/>
            <person name="Sakhrani D."/>
            <person name="Biagi C.A."/>
            <person name="Minkley D.R."/>
            <person name="Withler R.E."/>
            <person name="Rondeau E.B."/>
            <person name="Koop B.F."/>
            <person name="Devlin R.H."/>
        </authorList>
    </citation>
    <scope>NUCLEOTIDE SEQUENCE [LARGE SCALE GENOMIC DNA]</scope>
</reference>
<dbReference type="PANTHER" id="PTHR45662">
    <property type="entry name" value="PHOSPHATIDYLINOSITIDE PHOSPHATASE SAC1"/>
    <property type="match status" value="1"/>
</dbReference>
<keyword evidence="4" id="KW-1185">Reference proteome</keyword>
<keyword evidence="1" id="KW-0472">Membrane</keyword>
<dbReference type="GeneTree" id="ENSGT00940000155579"/>
<dbReference type="GO" id="GO:0046856">
    <property type="term" value="P:phosphatidylinositol dephosphorylation"/>
    <property type="evidence" value="ECO:0007669"/>
    <property type="project" value="TreeGrafter"/>
</dbReference>
<dbReference type="PANTHER" id="PTHR45662:SF19">
    <property type="entry name" value="PHOSPHATIDYLINOSITOL-3-PHOSPHATASE SAC1-B"/>
    <property type="match status" value="1"/>
</dbReference>
<evidence type="ECO:0000259" key="2">
    <source>
        <dbReference type="PROSITE" id="PS50275"/>
    </source>
</evidence>
<dbReference type="AlphaFoldDB" id="A0AAZ3NYJ1"/>
<evidence type="ECO:0000256" key="1">
    <source>
        <dbReference type="SAM" id="Phobius"/>
    </source>
</evidence>
<evidence type="ECO:0000313" key="4">
    <source>
        <dbReference type="Proteomes" id="UP000694402"/>
    </source>
</evidence>
<evidence type="ECO:0000313" key="3">
    <source>
        <dbReference type="Ensembl" id="ENSOTSP00005108898.1"/>
    </source>
</evidence>
<dbReference type="GO" id="GO:0043812">
    <property type="term" value="F:phosphatidylinositol-4-phosphate phosphatase activity"/>
    <property type="evidence" value="ECO:0007669"/>
    <property type="project" value="TreeGrafter"/>
</dbReference>
<sequence>MPNVRLPRALILYLPPLCPLSPHRHTTPEKFYIEACDDGSNDVLSIDRVSTEMILTVRKDIPPHAVTRPICGIMGTIRLVAGTYLIVVTKKKKVGDLLGHAVWKAMDFDVISYKKTVLHLTDNQMQDNKAFLSMINSVLLTDGFYFATDYDLTHTLQRLANTSPEFQEMSLLERADQRFVWNGHLLREFMPQPELHRFAFPVVHGFIIMKSCCINGKIFDWNIISRRSCFRAGVRYYVRGIDSEGHAANFVETEQIVQYSGGKASFVQTRGSIPFYWSQRPNLKYKPKPQISKTIDHLDGFQRHFDSQIIIYGKQVILNLIDQKGSEKQLEQAFDKMVSSLGNGMVKYIAFDFHKECSRMRWHRLQILVDMVTEMQDEYGYFLVDVDGNVLVQQEGMFRSNCMDCLDRTNVIQSLLARRSLQSQLERLGVLHMGQRIEDQSDFEKIYKNGDPQLKSAHFPTPLTGKRTQWGLVMDGWNSMIRYYKNNFSDGFRQDSIDLFLGNYSIDEADMNTPLHETKDWKFLTLPIIMVVAFSMCIICLLMAGDTWTETLAYVLFWGTASFVTAGVIIFNGREFVDAPKLVQKEKMD</sequence>
<protein>
    <recommendedName>
        <fullName evidence="2">SAC domain-containing protein</fullName>
    </recommendedName>
</protein>
<feature type="transmembrane region" description="Helical" evidence="1">
    <location>
        <begin position="523"/>
        <end position="545"/>
    </location>
</feature>
<name>A0AAZ3NYJ1_ONCTS</name>
<organism evidence="3 4">
    <name type="scientific">Oncorhynchus tshawytscha</name>
    <name type="common">Chinook salmon</name>
    <name type="synonym">Salmo tshawytscha</name>
    <dbReference type="NCBI Taxonomy" id="74940"/>
    <lineage>
        <taxon>Eukaryota</taxon>
        <taxon>Metazoa</taxon>
        <taxon>Chordata</taxon>
        <taxon>Craniata</taxon>
        <taxon>Vertebrata</taxon>
        <taxon>Euteleostomi</taxon>
        <taxon>Actinopterygii</taxon>
        <taxon>Neopterygii</taxon>
        <taxon>Teleostei</taxon>
        <taxon>Protacanthopterygii</taxon>
        <taxon>Salmoniformes</taxon>
        <taxon>Salmonidae</taxon>
        <taxon>Salmoninae</taxon>
        <taxon>Oncorhynchus</taxon>
    </lineage>
</organism>
<proteinExistence type="predicted"/>
<feature type="domain" description="SAC" evidence="2">
    <location>
        <begin position="135"/>
        <end position="486"/>
    </location>
</feature>
<keyword evidence="1" id="KW-1133">Transmembrane helix</keyword>
<dbReference type="Ensembl" id="ENSOTST00005124896.1">
    <property type="protein sequence ID" value="ENSOTSP00005108898.1"/>
    <property type="gene ID" value="ENSOTSG00005065948.1"/>
</dbReference>
<keyword evidence="1" id="KW-0812">Transmembrane</keyword>
<feature type="transmembrane region" description="Helical" evidence="1">
    <location>
        <begin position="551"/>
        <end position="571"/>
    </location>
</feature>
<dbReference type="PROSITE" id="PS50275">
    <property type="entry name" value="SAC"/>
    <property type="match status" value="1"/>
</dbReference>
<gene>
    <name evidence="3" type="primary">sacm1lb</name>
</gene>